<gene>
    <name evidence="1" type="ORF">OIU85_020604</name>
</gene>
<dbReference type="OrthoDB" id="1692599at2759"/>
<evidence type="ECO:0000313" key="2">
    <source>
        <dbReference type="Proteomes" id="UP001151529"/>
    </source>
</evidence>
<proteinExistence type="predicted"/>
<comment type="caution">
    <text evidence="1">The sequence shown here is derived from an EMBL/GenBank/DDBJ whole genome shotgun (WGS) entry which is preliminary data.</text>
</comment>
<dbReference type="EMBL" id="JAPFFL010000004">
    <property type="protein sequence ID" value="KAJ6729713.1"/>
    <property type="molecule type" value="Genomic_DNA"/>
</dbReference>
<organism evidence="1 2">
    <name type="scientific">Salix viminalis</name>
    <name type="common">Common osier</name>
    <name type="synonym">Basket willow</name>
    <dbReference type="NCBI Taxonomy" id="40686"/>
    <lineage>
        <taxon>Eukaryota</taxon>
        <taxon>Viridiplantae</taxon>
        <taxon>Streptophyta</taxon>
        <taxon>Embryophyta</taxon>
        <taxon>Tracheophyta</taxon>
        <taxon>Spermatophyta</taxon>
        <taxon>Magnoliopsida</taxon>
        <taxon>eudicotyledons</taxon>
        <taxon>Gunneridae</taxon>
        <taxon>Pentapetalae</taxon>
        <taxon>rosids</taxon>
        <taxon>fabids</taxon>
        <taxon>Malpighiales</taxon>
        <taxon>Salicaceae</taxon>
        <taxon>Saliceae</taxon>
        <taxon>Salix</taxon>
    </lineage>
</organism>
<name>A0A9Q0UH10_SALVM</name>
<reference evidence="1" key="2">
    <citation type="journal article" date="2023" name="Int. J. Mol. Sci.">
        <title>De Novo Assembly and Annotation of 11 Diverse Shrub Willow (Salix) Genomes Reveals Novel Gene Organization in Sex-Linked Regions.</title>
        <authorList>
            <person name="Hyden B."/>
            <person name="Feng K."/>
            <person name="Yates T.B."/>
            <person name="Jawdy S."/>
            <person name="Cereghino C."/>
            <person name="Smart L.B."/>
            <person name="Muchero W."/>
        </authorList>
    </citation>
    <scope>NUCLEOTIDE SEQUENCE [LARGE SCALE GENOMIC DNA]</scope>
    <source>
        <tissue evidence="1">Shoot tip</tissue>
    </source>
</reference>
<dbReference type="AlphaFoldDB" id="A0A9Q0UH10"/>
<accession>A0A9Q0UH10</accession>
<protein>
    <submittedName>
        <fullName evidence="1">Uncharacterized protein</fullName>
    </submittedName>
</protein>
<keyword evidence="2" id="KW-1185">Reference proteome</keyword>
<dbReference type="Proteomes" id="UP001151529">
    <property type="component" value="Chromosome 2"/>
</dbReference>
<reference evidence="1" key="1">
    <citation type="submission" date="2022-11" db="EMBL/GenBank/DDBJ databases">
        <authorList>
            <person name="Hyden B.L."/>
            <person name="Feng K."/>
            <person name="Yates T."/>
            <person name="Jawdy S."/>
            <person name="Smart L.B."/>
            <person name="Muchero W."/>
        </authorList>
    </citation>
    <scope>NUCLEOTIDE SEQUENCE</scope>
    <source>
        <tissue evidence="1">Shoot tip</tissue>
    </source>
</reference>
<sequence length="76" mass="8692">MEDMIGPLLLASSVYHLWQERNSRVFQNHAKSVQFLSEEVHQQMRDILSNADNHQGITEAIGNIWNISTIATGRRS</sequence>
<evidence type="ECO:0000313" key="1">
    <source>
        <dbReference type="EMBL" id="KAJ6729713.1"/>
    </source>
</evidence>